<name>A0ABY7G7Z1_MYAAR</name>
<evidence type="ECO:0000313" key="3">
    <source>
        <dbReference type="Proteomes" id="UP001164746"/>
    </source>
</evidence>
<evidence type="ECO:0000256" key="1">
    <source>
        <dbReference type="SAM" id="MobiDB-lite"/>
    </source>
</evidence>
<protein>
    <submittedName>
        <fullName evidence="2">Uncharacterized protein</fullName>
    </submittedName>
</protein>
<organism evidence="2 3">
    <name type="scientific">Mya arenaria</name>
    <name type="common">Soft-shell clam</name>
    <dbReference type="NCBI Taxonomy" id="6604"/>
    <lineage>
        <taxon>Eukaryota</taxon>
        <taxon>Metazoa</taxon>
        <taxon>Spiralia</taxon>
        <taxon>Lophotrochozoa</taxon>
        <taxon>Mollusca</taxon>
        <taxon>Bivalvia</taxon>
        <taxon>Autobranchia</taxon>
        <taxon>Heteroconchia</taxon>
        <taxon>Euheterodonta</taxon>
        <taxon>Imparidentia</taxon>
        <taxon>Neoheterodontei</taxon>
        <taxon>Myida</taxon>
        <taxon>Myoidea</taxon>
        <taxon>Myidae</taxon>
        <taxon>Mya</taxon>
    </lineage>
</organism>
<proteinExistence type="predicted"/>
<reference evidence="2" key="1">
    <citation type="submission" date="2022-11" db="EMBL/GenBank/DDBJ databases">
        <title>Centuries of genome instability and evolution in soft-shell clam transmissible cancer (bioRxiv).</title>
        <authorList>
            <person name="Hart S.F.M."/>
            <person name="Yonemitsu M.A."/>
            <person name="Giersch R.M."/>
            <person name="Beal B.F."/>
            <person name="Arriagada G."/>
            <person name="Davis B.W."/>
            <person name="Ostrander E.A."/>
            <person name="Goff S.P."/>
            <person name="Metzger M.J."/>
        </authorList>
    </citation>
    <scope>NUCLEOTIDE SEQUENCE</scope>
    <source>
        <strain evidence="2">MELC-2E11</strain>
        <tissue evidence="2">Siphon/mantle</tissue>
    </source>
</reference>
<dbReference type="Proteomes" id="UP001164746">
    <property type="component" value="Chromosome 15"/>
</dbReference>
<accession>A0ABY7G7Z1</accession>
<dbReference type="EMBL" id="CP111026">
    <property type="protein sequence ID" value="WAR27386.1"/>
    <property type="molecule type" value="Genomic_DNA"/>
</dbReference>
<keyword evidence="3" id="KW-1185">Reference proteome</keyword>
<feature type="compositionally biased region" description="Polar residues" evidence="1">
    <location>
        <begin position="337"/>
        <end position="353"/>
    </location>
</feature>
<feature type="region of interest" description="Disordered" evidence="1">
    <location>
        <begin position="325"/>
        <end position="353"/>
    </location>
</feature>
<gene>
    <name evidence="2" type="ORF">MAR_013090</name>
</gene>
<evidence type="ECO:0000313" key="2">
    <source>
        <dbReference type="EMBL" id="WAR27386.1"/>
    </source>
</evidence>
<sequence>MAENLVNFDSSQILLENTVQTNDVARKLKSTHPPGRSPLLHNIASSIKRQLTAGISVKCDIQPLNDQRPCLAEDRECSWNSCPEAQLSADRTFYLLPVNCHIPELPLQCRKALLTVTVRPCSRNLPVWLSSPTKPEASVLDIHDSEGKPVYGKKEEITLRIKHPPVMFCQLQSPGNRHMCGPKCSRKHINKETSPKSKGTCVVHSNLIKDMSWAAQLLPACLLPSEELSLCAELDLTQLPSAFSKEMETKRNVITFCEVYFVRSHVLNWGKADCCEVCKHMKLNLRYLIPGSDNSSLASRNSLASVRSDDLQLLNAPFENLWRSRSGSRSSCGEMTGSRQELKMTTGQKSLSVSDLGPGSVEDMFKVTGSSQRSPMLQKREVQGSNLSPAQYEQLLLNPGNFIKNSCVVKVVCPD</sequence>